<reference evidence="2 3" key="1">
    <citation type="submission" date="2017-05" db="EMBL/GenBank/DDBJ databases">
        <title>Streptomyces alboflavus Genome sequencing and assembly.</title>
        <authorList>
            <person name="Wang Y."/>
            <person name="Du B."/>
            <person name="Ding Y."/>
            <person name="Liu H."/>
            <person name="Hou Q."/>
            <person name="Liu K."/>
            <person name="Wang C."/>
            <person name="Yao L."/>
        </authorList>
    </citation>
    <scope>NUCLEOTIDE SEQUENCE [LARGE SCALE GENOMIC DNA]</scope>
    <source>
        <strain evidence="2 3">MDJK44</strain>
    </source>
</reference>
<dbReference type="EMBL" id="CP021748">
    <property type="protein sequence ID" value="ARX88168.1"/>
    <property type="molecule type" value="Genomic_DNA"/>
</dbReference>
<feature type="transmembrane region" description="Helical" evidence="1">
    <location>
        <begin position="41"/>
        <end position="60"/>
    </location>
</feature>
<dbReference type="RefSeq" id="WP_237307629.1">
    <property type="nucleotide sequence ID" value="NZ_CP021748.1"/>
</dbReference>
<proteinExistence type="predicted"/>
<dbReference type="KEGG" id="salf:SMD44_07655"/>
<keyword evidence="1" id="KW-0812">Transmembrane</keyword>
<gene>
    <name evidence="2" type="ORF">SMD44_07655</name>
</gene>
<evidence type="ECO:0000313" key="2">
    <source>
        <dbReference type="EMBL" id="ARX88168.1"/>
    </source>
</evidence>
<organism evidence="2 3">
    <name type="scientific">Streptomyces alboflavus</name>
    <dbReference type="NCBI Taxonomy" id="67267"/>
    <lineage>
        <taxon>Bacteria</taxon>
        <taxon>Bacillati</taxon>
        <taxon>Actinomycetota</taxon>
        <taxon>Actinomycetes</taxon>
        <taxon>Kitasatosporales</taxon>
        <taxon>Streptomycetaceae</taxon>
        <taxon>Streptomyces</taxon>
    </lineage>
</organism>
<evidence type="ECO:0000256" key="1">
    <source>
        <dbReference type="SAM" id="Phobius"/>
    </source>
</evidence>
<name>A0A1Z1WP06_9ACTN</name>
<keyword evidence="3" id="KW-1185">Reference proteome</keyword>
<accession>A0A1Z1WP06</accession>
<dbReference type="AlphaFoldDB" id="A0A1Z1WP06"/>
<keyword evidence="1" id="KW-0472">Membrane</keyword>
<evidence type="ECO:0000313" key="3">
    <source>
        <dbReference type="Proteomes" id="UP000195880"/>
    </source>
</evidence>
<dbReference type="Proteomes" id="UP000195880">
    <property type="component" value="Chromosome"/>
</dbReference>
<protein>
    <submittedName>
        <fullName evidence="2">Uncharacterized protein</fullName>
    </submittedName>
</protein>
<sequence length="65" mass="6254">MRGLDGLATGVSVTALMAVAPTLYAPTPAAGALISLTGEIGSIAAPFLGGMLLALGGVLCSRSPL</sequence>
<keyword evidence="1" id="KW-1133">Transmembrane helix</keyword>